<dbReference type="PROSITE" id="PS50048">
    <property type="entry name" value="ZN2_CY6_FUNGAL_2"/>
    <property type="match status" value="1"/>
</dbReference>
<dbReference type="InterPro" id="IPR001138">
    <property type="entry name" value="Zn2Cys6_DnaBD"/>
</dbReference>
<evidence type="ECO:0000313" key="5">
    <source>
        <dbReference type="Proteomes" id="UP001305779"/>
    </source>
</evidence>
<dbReference type="PROSITE" id="PS00463">
    <property type="entry name" value="ZN2_CY6_FUNGAL_1"/>
    <property type="match status" value="1"/>
</dbReference>
<sequence length="422" mass="47150">MLGMKHKLTKRPQLKGLDFISSRLPATLSEDTLAMAADQGEKIVLKRTKTGCFTCRKRRKKCDETRPKCGACSRNDLRCSWPRQTNNDGRSEARICADRYSAIAGTGGTLQTKEPGKLGHDHFLVEHLFQQNDEEDLNPSIRPTLSAITSASERTPFSALVLQSYLENTSLLMVAKPAHSNAFLTMVFPVAAFDDLLMDALLAMSGHHLYGMDTSQYQVGRVAYHHYGMALRGLHHRIRGAKDLPAAAILDLILVLLLLCHAEAFSGEPYGTMFYHLRACRQLILHLLERPGETGRAGTRRLMGFALESYSFLALTANVTPYGMLESRSLPIDDPFLTSAKQLESYDTFGSFFPCGHTIYAYIPSIAMLGNQRLQEQELDSDYCSFESTKTYEDLLASISDWQPPKIGEEMKQWSAEYISTG</sequence>
<dbReference type="Gene3D" id="4.10.240.10">
    <property type="entry name" value="Zn(2)-C6 fungal-type DNA-binding domain"/>
    <property type="match status" value="1"/>
</dbReference>
<dbReference type="PANTHER" id="PTHR37534">
    <property type="entry name" value="TRANSCRIPTIONAL ACTIVATOR PROTEIN UGA3"/>
    <property type="match status" value="1"/>
</dbReference>
<dbReference type="SMART" id="SM00066">
    <property type="entry name" value="GAL4"/>
    <property type="match status" value="1"/>
</dbReference>
<comment type="subcellular location">
    <subcellularLocation>
        <location evidence="1">Nucleus</location>
    </subcellularLocation>
</comment>
<gene>
    <name evidence="4" type="ORF">PRZ48_009038</name>
</gene>
<dbReference type="InterPro" id="IPR021858">
    <property type="entry name" value="Fun_TF"/>
</dbReference>
<dbReference type="CDD" id="cd00067">
    <property type="entry name" value="GAL4"/>
    <property type="match status" value="1"/>
</dbReference>
<protein>
    <recommendedName>
        <fullName evidence="3">Zn(2)-C6 fungal-type domain-containing protein</fullName>
    </recommendedName>
</protein>
<keyword evidence="5" id="KW-1185">Reference proteome</keyword>
<dbReference type="Pfam" id="PF11951">
    <property type="entry name" value="Fungal_trans_2"/>
    <property type="match status" value="1"/>
</dbReference>
<proteinExistence type="predicted"/>
<name>A0ABR0EHY0_ZASCE</name>
<evidence type="ECO:0000256" key="1">
    <source>
        <dbReference type="ARBA" id="ARBA00004123"/>
    </source>
</evidence>
<evidence type="ECO:0000259" key="3">
    <source>
        <dbReference type="PROSITE" id="PS50048"/>
    </source>
</evidence>
<accession>A0ABR0EHY0</accession>
<dbReference type="EMBL" id="JAXOVC010000006">
    <property type="protein sequence ID" value="KAK4500846.1"/>
    <property type="molecule type" value="Genomic_DNA"/>
</dbReference>
<feature type="domain" description="Zn(2)-C6 fungal-type" evidence="3">
    <location>
        <begin position="51"/>
        <end position="81"/>
    </location>
</feature>
<keyword evidence="2" id="KW-0539">Nucleus</keyword>
<dbReference type="Proteomes" id="UP001305779">
    <property type="component" value="Unassembled WGS sequence"/>
</dbReference>
<dbReference type="InterPro" id="IPR036864">
    <property type="entry name" value="Zn2-C6_fun-type_DNA-bd_sf"/>
</dbReference>
<reference evidence="4 5" key="1">
    <citation type="journal article" date="2023" name="G3 (Bethesda)">
        <title>A chromosome-level genome assembly of Zasmidium syzygii isolated from banana leaves.</title>
        <authorList>
            <person name="van Westerhoven A.C."/>
            <person name="Mehrabi R."/>
            <person name="Talebi R."/>
            <person name="Steentjes M.B.F."/>
            <person name="Corcolon B."/>
            <person name="Chong P.A."/>
            <person name="Kema G.H.J."/>
            <person name="Seidl M.F."/>
        </authorList>
    </citation>
    <scope>NUCLEOTIDE SEQUENCE [LARGE SCALE GENOMIC DNA]</scope>
    <source>
        <strain evidence="4 5">P124</strain>
    </source>
</reference>
<organism evidence="4 5">
    <name type="scientific">Zasmidium cellare</name>
    <name type="common">Wine cellar mold</name>
    <name type="synonym">Racodium cellare</name>
    <dbReference type="NCBI Taxonomy" id="395010"/>
    <lineage>
        <taxon>Eukaryota</taxon>
        <taxon>Fungi</taxon>
        <taxon>Dikarya</taxon>
        <taxon>Ascomycota</taxon>
        <taxon>Pezizomycotina</taxon>
        <taxon>Dothideomycetes</taxon>
        <taxon>Dothideomycetidae</taxon>
        <taxon>Mycosphaerellales</taxon>
        <taxon>Mycosphaerellaceae</taxon>
        <taxon>Zasmidium</taxon>
    </lineage>
</organism>
<evidence type="ECO:0000256" key="2">
    <source>
        <dbReference type="ARBA" id="ARBA00023242"/>
    </source>
</evidence>
<dbReference type="SUPFAM" id="SSF57701">
    <property type="entry name" value="Zn2/Cys6 DNA-binding domain"/>
    <property type="match status" value="1"/>
</dbReference>
<evidence type="ECO:0000313" key="4">
    <source>
        <dbReference type="EMBL" id="KAK4500846.1"/>
    </source>
</evidence>
<comment type="caution">
    <text evidence="4">The sequence shown here is derived from an EMBL/GenBank/DDBJ whole genome shotgun (WGS) entry which is preliminary data.</text>
</comment>
<dbReference type="PANTHER" id="PTHR37534:SF7">
    <property type="entry name" value="TRANSCRIPTIONAL ACTIVATOR PROTEIN UGA3"/>
    <property type="match status" value="1"/>
</dbReference>
<dbReference type="Pfam" id="PF00172">
    <property type="entry name" value="Zn_clus"/>
    <property type="match status" value="1"/>
</dbReference>